<accession>A0A5N5DUI5</accession>
<reference evidence="2 3" key="1">
    <citation type="journal article" date="2019" name="Sci. Rep.">
        <title>A multi-omics analysis of the grapevine pathogen Lasiodiplodia theobromae reveals that temperature affects the expression of virulence- and pathogenicity-related genes.</title>
        <authorList>
            <person name="Felix C."/>
            <person name="Meneses R."/>
            <person name="Goncalves M.F.M."/>
            <person name="Tilleman L."/>
            <person name="Duarte A.S."/>
            <person name="Jorrin-Novo J.V."/>
            <person name="Van de Peer Y."/>
            <person name="Deforce D."/>
            <person name="Van Nieuwerburgh F."/>
            <person name="Esteves A.C."/>
            <person name="Alves A."/>
        </authorList>
    </citation>
    <scope>NUCLEOTIDE SEQUENCE [LARGE SCALE GENOMIC DNA]</scope>
    <source>
        <strain evidence="2 3">LA-SOL3</strain>
    </source>
</reference>
<dbReference type="OrthoDB" id="5428863at2759"/>
<dbReference type="EMBL" id="VCHE01000003">
    <property type="protein sequence ID" value="KAB2580612.1"/>
    <property type="molecule type" value="Genomic_DNA"/>
</dbReference>
<name>A0A5N5DUI5_9PEZI</name>
<protein>
    <recommendedName>
        <fullName evidence="1">Heterokaryon incompatibility domain-containing protein</fullName>
    </recommendedName>
</protein>
<evidence type="ECO:0000313" key="3">
    <source>
        <dbReference type="Proteomes" id="UP000325902"/>
    </source>
</evidence>
<dbReference type="PANTHER" id="PTHR33112">
    <property type="entry name" value="DOMAIN PROTEIN, PUTATIVE-RELATED"/>
    <property type="match status" value="1"/>
</dbReference>
<dbReference type="Proteomes" id="UP000325902">
    <property type="component" value="Unassembled WGS sequence"/>
</dbReference>
<proteinExistence type="predicted"/>
<gene>
    <name evidence="2" type="ORF">DBV05_g851</name>
</gene>
<evidence type="ECO:0000259" key="1">
    <source>
        <dbReference type="Pfam" id="PF06985"/>
    </source>
</evidence>
<evidence type="ECO:0000313" key="2">
    <source>
        <dbReference type="EMBL" id="KAB2580612.1"/>
    </source>
</evidence>
<dbReference type="PANTHER" id="PTHR33112:SF1">
    <property type="entry name" value="HETEROKARYON INCOMPATIBILITY DOMAIN-CONTAINING PROTEIN"/>
    <property type="match status" value="1"/>
</dbReference>
<sequence>MDLVYNNAQVTIIASAGEDSSYGLPGVGDRPRTRQPSAPINGHWIVSSLPEPQTQIRKARWSTRGWTYQEAALSPRRLFFTEQQAYFECDSMYCMEAIDLPLESYHTKDGDYFRTEANWGDISMFNLRYSQFIDRNIIEYSSRSLSYQSDALNGILGTLKFHERQRKTNAPSHLWGVPLQVHWPAGASFEHPQFQGDAFLPEDNSRTASMDFMRGLCWLGRQVI</sequence>
<dbReference type="InterPro" id="IPR010730">
    <property type="entry name" value="HET"/>
</dbReference>
<dbReference type="Pfam" id="PF06985">
    <property type="entry name" value="HET"/>
    <property type="match status" value="1"/>
</dbReference>
<feature type="domain" description="Heterokaryon incompatibility" evidence="1">
    <location>
        <begin position="1"/>
        <end position="70"/>
    </location>
</feature>
<organism evidence="2 3">
    <name type="scientific">Lasiodiplodia theobromae</name>
    <dbReference type="NCBI Taxonomy" id="45133"/>
    <lineage>
        <taxon>Eukaryota</taxon>
        <taxon>Fungi</taxon>
        <taxon>Dikarya</taxon>
        <taxon>Ascomycota</taxon>
        <taxon>Pezizomycotina</taxon>
        <taxon>Dothideomycetes</taxon>
        <taxon>Dothideomycetes incertae sedis</taxon>
        <taxon>Botryosphaeriales</taxon>
        <taxon>Botryosphaeriaceae</taxon>
        <taxon>Lasiodiplodia</taxon>
    </lineage>
</organism>
<comment type="caution">
    <text evidence="2">The sequence shown here is derived from an EMBL/GenBank/DDBJ whole genome shotgun (WGS) entry which is preliminary data.</text>
</comment>
<dbReference type="AlphaFoldDB" id="A0A5N5DUI5"/>
<keyword evidence="3" id="KW-1185">Reference proteome</keyword>